<feature type="signal peptide" evidence="1">
    <location>
        <begin position="1"/>
        <end position="27"/>
    </location>
</feature>
<reference evidence="3 4" key="1">
    <citation type="submission" date="2022-10" db="EMBL/GenBank/DDBJ databases">
        <title>Draft genome sequence of Streptomyces sp. YSPA8.</title>
        <authorList>
            <person name="Moriuchi R."/>
            <person name="Dohra H."/>
            <person name="Yamamura H."/>
            <person name="Kodani S."/>
        </authorList>
    </citation>
    <scope>NUCLEOTIDE SEQUENCE [LARGE SCALE GENOMIC DNA]</scope>
    <source>
        <strain evidence="3 4">YSPA8</strain>
    </source>
</reference>
<dbReference type="SUPFAM" id="SSF54427">
    <property type="entry name" value="NTF2-like"/>
    <property type="match status" value="1"/>
</dbReference>
<dbReference type="Proteomes" id="UP001291653">
    <property type="component" value="Unassembled WGS sequence"/>
</dbReference>
<feature type="chain" id="PRO_5047322071" evidence="1">
    <location>
        <begin position="28"/>
        <end position="346"/>
    </location>
</feature>
<gene>
    <name evidence="3" type="ORF">SYYSPA8_21330</name>
</gene>
<organism evidence="3 4">
    <name type="scientific">Streptomyces yaizuensis</name>
    <dbReference type="NCBI Taxonomy" id="2989713"/>
    <lineage>
        <taxon>Bacteria</taxon>
        <taxon>Bacillati</taxon>
        <taxon>Actinomycetota</taxon>
        <taxon>Actinomycetes</taxon>
        <taxon>Kitasatosporales</taxon>
        <taxon>Streptomycetaceae</taxon>
        <taxon>Streptomyces</taxon>
    </lineage>
</organism>
<sequence>MPRNRTMLALAVAAVLLPLGAVPAAAAAESGPRTGAAAQEGAAPAALPQNVETFMTAYRDWGTYPSTAKYMNLFTPTGTLMDSGLDAPKERPGIEAQYNALMCVTENSYRFAPGPPTSSPSGDVIFLKARNTGHVKPAGTTTPIPFDFRTMHRLELNGSQVQQGRRFWDQTELFRSLDPTLPRLFEGMGPVAPAPAPATGPGVTPPTGGDPAQRLQAWNTRDADALVDGLTGPVRLSGPGLNGVLAGRAKAEEYLTRLFSGMTALQLAPGNRVQQGGTTFQEWVGHATVGADRPPVTFGIVESFTRNQNGGTTWDLSFDTLDLVASPDRINSLRVQLFGSPTQPAC</sequence>
<dbReference type="RefSeq" id="WP_323448905.1">
    <property type="nucleotide sequence ID" value="NZ_BSBI01000009.1"/>
</dbReference>
<proteinExistence type="predicted"/>
<accession>A0ABQ5P2S8</accession>
<keyword evidence="1" id="KW-0732">Signal</keyword>
<evidence type="ECO:0000259" key="2">
    <source>
        <dbReference type="Pfam" id="PF12680"/>
    </source>
</evidence>
<dbReference type="EMBL" id="BSBI01000009">
    <property type="protein sequence ID" value="GLF96885.1"/>
    <property type="molecule type" value="Genomic_DNA"/>
</dbReference>
<comment type="caution">
    <text evidence="3">The sequence shown here is derived from an EMBL/GenBank/DDBJ whole genome shotgun (WGS) entry which is preliminary data.</text>
</comment>
<dbReference type="InterPro" id="IPR032710">
    <property type="entry name" value="NTF2-like_dom_sf"/>
</dbReference>
<keyword evidence="4" id="KW-1185">Reference proteome</keyword>
<dbReference type="Gene3D" id="3.10.450.50">
    <property type="match status" value="1"/>
</dbReference>
<name>A0ABQ5P2S8_9ACTN</name>
<feature type="domain" description="SnoaL-like" evidence="2">
    <location>
        <begin position="215"/>
        <end position="308"/>
    </location>
</feature>
<evidence type="ECO:0000313" key="4">
    <source>
        <dbReference type="Proteomes" id="UP001291653"/>
    </source>
</evidence>
<protein>
    <submittedName>
        <fullName evidence="3">Nuclear transport factor 2 family protein</fullName>
    </submittedName>
</protein>
<evidence type="ECO:0000313" key="3">
    <source>
        <dbReference type="EMBL" id="GLF96885.1"/>
    </source>
</evidence>
<dbReference type="Pfam" id="PF12680">
    <property type="entry name" value="SnoaL_2"/>
    <property type="match status" value="1"/>
</dbReference>
<dbReference type="InterPro" id="IPR037401">
    <property type="entry name" value="SnoaL-like"/>
</dbReference>
<evidence type="ECO:0000256" key="1">
    <source>
        <dbReference type="SAM" id="SignalP"/>
    </source>
</evidence>